<organism evidence="1 2">
    <name type="scientific">Gemmobacter denitrificans</name>
    <dbReference type="NCBI Taxonomy" id="3123040"/>
    <lineage>
        <taxon>Bacteria</taxon>
        <taxon>Pseudomonadati</taxon>
        <taxon>Pseudomonadota</taxon>
        <taxon>Alphaproteobacteria</taxon>
        <taxon>Rhodobacterales</taxon>
        <taxon>Paracoccaceae</taxon>
        <taxon>Gemmobacter</taxon>
    </lineage>
</organism>
<evidence type="ECO:0000313" key="1">
    <source>
        <dbReference type="EMBL" id="MEH7827325.1"/>
    </source>
</evidence>
<protein>
    <submittedName>
        <fullName evidence="1">Uncharacterized protein</fullName>
    </submittedName>
</protein>
<sequence length="115" mass="12721">MLEHLPQEIRDGLDLAQGRRARRSRLRVQLGEAVFPVLSLTEDQIVLEAAKAPRLRGIIDVFDGANHILQGLVIASEVSQGRLVCSFKRSNVVSDRPALDYVRDPDAPSGLLPRN</sequence>
<dbReference type="Proteomes" id="UP001431963">
    <property type="component" value="Unassembled WGS sequence"/>
</dbReference>
<accession>A0ABU8BRK3</accession>
<evidence type="ECO:0000313" key="2">
    <source>
        <dbReference type="Proteomes" id="UP001431963"/>
    </source>
</evidence>
<reference evidence="1" key="1">
    <citation type="submission" date="2024-02" db="EMBL/GenBank/DDBJ databases">
        <title>Genome sequences of strain Gemmobacter sp. JM10B15.</title>
        <authorList>
            <person name="Zhang M."/>
        </authorList>
    </citation>
    <scope>NUCLEOTIDE SEQUENCE</scope>
    <source>
        <strain evidence="1">JM10B15</strain>
    </source>
</reference>
<dbReference type="RefSeq" id="WP_335419980.1">
    <property type="nucleotide sequence ID" value="NZ_JBALHR010000002.1"/>
</dbReference>
<dbReference type="EMBL" id="JBALHR010000002">
    <property type="protein sequence ID" value="MEH7827325.1"/>
    <property type="molecule type" value="Genomic_DNA"/>
</dbReference>
<keyword evidence="2" id="KW-1185">Reference proteome</keyword>
<gene>
    <name evidence="1" type="ORF">V6590_04120</name>
</gene>
<name>A0ABU8BRK3_9RHOB</name>
<proteinExistence type="predicted"/>
<comment type="caution">
    <text evidence="1">The sequence shown here is derived from an EMBL/GenBank/DDBJ whole genome shotgun (WGS) entry which is preliminary data.</text>
</comment>